<proteinExistence type="predicted"/>
<dbReference type="Proteomes" id="UP001201812">
    <property type="component" value="Unassembled WGS sequence"/>
</dbReference>
<dbReference type="AlphaFoldDB" id="A0AAD4RD19"/>
<comment type="caution">
    <text evidence="2">The sequence shown here is derived from an EMBL/GenBank/DDBJ whole genome shotgun (WGS) entry which is preliminary data.</text>
</comment>
<evidence type="ECO:0000313" key="2">
    <source>
        <dbReference type="EMBL" id="KAI1728407.1"/>
    </source>
</evidence>
<reference evidence="2" key="1">
    <citation type="submission" date="2022-01" db="EMBL/GenBank/DDBJ databases">
        <title>Genome Sequence Resource for Two Populations of Ditylenchus destructor, the Migratory Endoparasitic Phytonematode.</title>
        <authorList>
            <person name="Zhang H."/>
            <person name="Lin R."/>
            <person name="Xie B."/>
        </authorList>
    </citation>
    <scope>NUCLEOTIDE SEQUENCE</scope>
    <source>
        <strain evidence="2">BazhouSP</strain>
    </source>
</reference>
<keyword evidence="1" id="KW-0472">Membrane</keyword>
<feature type="transmembrane region" description="Helical" evidence="1">
    <location>
        <begin position="6"/>
        <end position="26"/>
    </location>
</feature>
<organism evidence="2 3">
    <name type="scientific">Ditylenchus destructor</name>
    <dbReference type="NCBI Taxonomy" id="166010"/>
    <lineage>
        <taxon>Eukaryota</taxon>
        <taxon>Metazoa</taxon>
        <taxon>Ecdysozoa</taxon>
        <taxon>Nematoda</taxon>
        <taxon>Chromadorea</taxon>
        <taxon>Rhabditida</taxon>
        <taxon>Tylenchina</taxon>
        <taxon>Tylenchomorpha</taxon>
        <taxon>Sphaerularioidea</taxon>
        <taxon>Anguinidae</taxon>
        <taxon>Anguininae</taxon>
        <taxon>Ditylenchus</taxon>
    </lineage>
</organism>
<gene>
    <name evidence="2" type="ORF">DdX_00585</name>
</gene>
<keyword evidence="1" id="KW-1133">Transmembrane helix</keyword>
<name>A0AAD4RD19_9BILA</name>
<protein>
    <submittedName>
        <fullName evidence="2">Uncharacterized protein</fullName>
    </submittedName>
</protein>
<keyword evidence="3" id="KW-1185">Reference proteome</keyword>
<evidence type="ECO:0000313" key="3">
    <source>
        <dbReference type="Proteomes" id="UP001201812"/>
    </source>
</evidence>
<dbReference type="EMBL" id="JAKKPZ010000001">
    <property type="protein sequence ID" value="KAI1728407.1"/>
    <property type="molecule type" value="Genomic_DNA"/>
</dbReference>
<accession>A0AAD4RD19</accession>
<sequence length="91" mass="10084">MLCYFILDAAWFLPVSVSIGTALFLARASLGWVRLPAYVTKKAAGRLFLFARRVARKGKGLKSGSPTINTLPSVRFYPPALTHQDGKRLFN</sequence>
<evidence type="ECO:0000256" key="1">
    <source>
        <dbReference type="SAM" id="Phobius"/>
    </source>
</evidence>
<keyword evidence="1" id="KW-0812">Transmembrane</keyword>